<gene>
    <name evidence="1" type="ORF">METZ01_LOCUS341844</name>
</gene>
<protein>
    <submittedName>
        <fullName evidence="1">Uncharacterized protein</fullName>
    </submittedName>
</protein>
<sequence>SDDDIAKGIVKFLVDVYDDENETVMLATILTMIKKKNQD</sequence>
<dbReference type="AlphaFoldDB" id="A0A382QVP1"/>
<feature type="non-terminal residue" evidence="1">
    <location>
        <position position="1"/>
    </location>
</feature>
<evidence type="ECO:0000313" key="1">
    <source>
        <dbReference type="EMBL" id="SVC88990.1"/>
    </source>
</evidence>
<dbReference type="EMBL" id="UINC01116920">
    <property type="protein sequence ID" value="SVC88990.1"/>
    <property type="molecule type" value="Genomic_DNA"/>
</dbReference>
<reference evidence="1" key="1">
    <citation type="submission" date="2018-05" db="EMBL/GenBank/DDBJ databases">
        <authorList>
            <person name="Lanie J.A."/>
            <person name="Ng W.-L."/>
            <person name="Kazmierczak K.M."/>
            <person name="Andrzejewski T.M."/>
            <person name="Davidsen T.M."/>
            <person name="Wayne K.J."/>
            <person name="Tettelin H."/>
            <person name="Glass J.I."/>
            <person name="Rusch D."/>
            <person name="Podicherti R."/>
            <person name="Tsui H.-C.T."/>
            <person name="Winkler M.E."/>
        </authorList>
    </citation>
    <scope>NUCLEOTIDE SEQUENCE</scope>
</reference>
<accession>A0A382QVP1</accession>
<organism evidence="1">
    <name type="scientific">marine metagenome</name>
    <dbReference type="NCBI Taxonomy" id="408172"/>
    <lineage>
        <taxon>unclassified sequences</taxon>
        <taxon>metagenomes</taxon>
        <taxon>ecological metagenomes</taxon>
    </lineage>
</organism>
<proteinExistence type="predicted"/>
<name>A0A382QVP1_9ZZZZ</name>